<dbReference type="Proteomes" id="UP000319619">
    <property type="component" value="Unassembled WGS sequence"/>
</dbReference>
<dbReference type="InterPro" id="IPR000462">
    <property type="entry name" value="CDP-OH_P_trans"/>
</dbReference>
<dbReference type="Gene3D" id="1.20.120.1760">
    <property type="match status" value="1"/>
</dbReference>
<dbReference type="AlphaFoldDB" id="A0A532UQP1"/>
<protein>
    <recommendedName>
        <fullName evidence="4">CDP-alcohol phosphatidyltransferase</fullName>
    </recommendedName>
</protein>
<proteinExistence type="predicted"/>
<evidence type="ECO:0000256" key="1">
    <source>
        <dbReference type="SAM" id="Phobius"/>
    </source>
</evidence>
<accession>A0A532UQP1</accession>
<keyword evidence="1" id="KW-1133">Transmembrane helix</keyword>
<name>A0A532UQP1_UNCL8</name>
<keyword evidence="1" id="KW-0472">Membrane</keyword>
<evidence type="ECO:0008006" key="4">
    <source>
        <dbReference type="Google" id="ProtNLM"/>
    </source>
</evidence>
<dbReference type="EMBL" id="NJBN01000013">
    <property type="protein sequence ID" value="TKJ37258.1"/>
    <property type="molecule type" value="Genomic_DNA"/>
</dbReference>
<feature type="transmembrane region" description="Helical" evidence="1">
    <location>
        <begin position="123"/>
        <end position="141"/>
    </location>
</feature>
<dbReference type="Pfam" id="PF01066">
    <property type="entry name" value="CDP-OH_P_transf"/>
    <property type="match status" value="1"/>
</dbReference>
<dbReference type="InterPro" id="IPR043130">
    <property type="entry name" value="CDP-OH_PTrfase_TM_dom"/>
</dbReference>
<feature type="transmembrane region" description="Helical" evidence="1">
    <location>
        <begin position="58"/>
        <end position="77"/>
    </location>
</feature>
<feature type="transmembrane region" description="Helical" evidence="1">
    <location>
        <begin position="238"/>
        <end position="257"/>
    </location>
</feature>
<reference evidence="2 3" key="1">
    <citation type="submission" date="2017-06" db="EMBL/GenBank/DDBJ databases">
        <title>Novel microbial phyla capable of carbon fixation and sulfur reduction in deep-sea sediments.</title>
        <authorList>
            <person name="Huang J."/>
            <person name="Baker B."/>
            <person name="Wang Y."/>
        </authorList>
    </citation>
    <scope>NUCLEOTIDE SEQUENCE [LARGE SCALE GENOMIC DNA]</scope>
    <source>
        <strain evidence="2">B3_LCP</strain>
    </source>
</reference>
<dbReference type="GO" id="GO:0016020">
    <property type="term" value="C:membrane"/>
    <property type="evidence" value="ECO:0007669"/>
    <property type="project" value="InterPro"/>
</dbReference>
<evidence type="ECO:0000313" key="3">
    <source>
        <dbReference type="Proteomes" id="UP000319619"/>
    </source>
</evidence>
<dbReference type="GO" id="GO:0016780">
    <property type="term" value="F:phosphotransferase activity, for other substituted phosphate groups"/>
    <property type="evidence" value="ECO:0007669"/>
    <property type="project" value="InterPro"/>
</dbReference>
<dbReference type="GO" id="GO:0008654">
    <property type="term" value="P:phospholipid biosynthetic process"/>
    <property type="evidence" value="ECO:0007669"/>
    <property type="project" value="InterPro"/>
</dbReference>
<gene>
    <name evidence="2" type="ORF">CEE37_14185</name>
</gene>
<feature type="transmembrane region" description="Helical" evidence="1">
    <location>
        <begin position="212"/>
        <end position="232"/>
    </location>
</feature>
<keyword evidence="1" id="KW-0812">Transmembrane</keyword>
<evidence type="ECO:0000313" key="2">
    <source>
        <dbReference type="EMBL" id="TKJ37258.1"/>
    </source>
</evidence>
<comment type="caution">
    <text evidence="2">The sequence shown here is derived from an EMBL/GenBank/DDBJ whole genome shotgun (WGS) entry which is preliminary data.</text>
</comment>
<sequence>MAHKMSLREKVNSIQKRCWDIDAQPVAESLNLSNLERSYISRKLSIWITYFFLKIKSVTPNFVTNLWVILGIAGAVLLAFGEYWLSIMAVVLIYFSWLLDNVDGEISRYRNIVSVEGNFTDMVGHHIIFPLVFGALTLANIREGQDIFYIISGILATALVTPLTKMEENINILALLEYLAKYSDNPFKNKASELEVHDTDDRNSGSMKSVKSIISFAFTQCCMLYVLVATVILGLESYYLLFYGIGITLIFIPKFITRRKALGRIVRDPDLLKNQFRSDWIKASTDEDS</sequence>
<organism evidence="2 3">
    <name type="scientific">candidate division LCP-89 bacterium B3_LCP</name>
    <dbReference type="NCBI Taxonomy" id="2012998"/>
    <lineage>
        <taxon>Bacteria</taxon>
        <taxon>Pseudomonadati</taxon>
        <taxon>Bacteria division LCP-89</taxon>
    </lineage>
</organism>